<reference evidence="2" key="1">
    <citation type="journal article" date="2022" name="Nat. Microbiol.">
        <title>Unique mobile elements and scalable gene flow at the prokaryote-eukaryote boundary revealed by circularized Asgard archaea genomes.</title>
        <authorList>
            <person name="Wu F."/>
            <person name="Speth D.R."/>
            <person name="Philosof A."/>
            <person name="Cremiere A."/>
            <person name="Narayanan A."/>
            <person name="Barco R.A."/>
            <person name="Connon S.A."/>
            <person name="Amend J.P."/>
            <person name="Antoshechkin I.A."/>
            <person name="Orphan V.J."/>
        </authorList>
    </citation>
    <scope>NUCLEOTIDE SEQUENCE</scope>
    <source>
        <strain evidence="2">PR6</strain>
    </source>
</reference>
<dbReference type="AlphaFoldDB" id="A0A9Y1FPF5"/>
<protein>
    <submittedName>
        <fullName evidence="2">ATP-binding protein</fullName>
    </submittedName>
</protein>
<dbReference type="InterPro" id="IPR050168">
    <property type="entry name" value="AAA_ATPase_domain"/>
</dbReference>
<dbReference type="PANTHER" id="PTHR23077">
    <property type="entry name" value="AAA-FAMILY ATPASE"/>
    <property type="match status" value="1"/>
</dbReference>
<sequence>MSRDLLVGERDLCSEIKEYYPKEVWDYLFEKLLEDIVNARAEDIKTNSKIKNGVFFFGPSISSVKDLAKCFYKKLTVTSPYSQFINLYENQASFTSGQRISFINLYKKLKSKPYIIRVDGLERPLAVNQRGGNNLFEQLKERFYSLINELENLSIDNTGSYTIIYCSELYYQDLVRHAGHSRIAKMFNLIYVPPLKKERIKELIQKKFQTHSISSISPDDVEILADLVSKRNVIDSFSIIESELENSPKKRLVFNNIITHIQSIHEFPEQDLQFFHQISVSYNMKFLQNPEPPKPKYTFSEIGGNEKLKYIILDSYKKAMSDINRRGYKVLLYGPPGTGKTVMAVRLCDALGLNVIHIERPSDIMERYVGSSAANLATYFERARLAANMENSKGCALIFDDIDTISHPPSSSHEDGGTVAREEVLNTLLSELEGETHSNNKLLIVFCTNHPDKMDRRIFQRIDRSIFVGLPYNIWEYQHIIEVILRNELGIREEVIANLDLEKFAQEAMRKKIAPRNIRAALFNINFEPYNNNMLNKKDELNNLIIEQIKNERSIFQELRGSNVKMEIYERYRTGVFHKARYREEEFINFFDNKENREKYSLFKYTNVDSMGKSERENFFKGFLEERKESTVITKATFKDIKGLDEPKVILYCHGQSMLTLSEQQQFMDHIPIIILFGPPGCGKTMLISALKNFYKKELNVLVFNLKEIITPEDMHEAIDTILSSSPCFAVFDEADIFLSDSHYIQNKQIINVLKERTSSLSRLEEHVRLIFLTNLIPSQMNKAIKSRSSDIIKILPPETKDVYATIWKSNIEKHLKNKFYSILYDEDIKNNLDDVCLHLGQMSCGRQTPRDIKNSLEALLRQAIVLYRENKNSGANINYKISKFDIIHVIPHSSSNEFKESLERYIYSDSRTNFVEENPFYKDIIKNKKIAEKLGLYGQFPTSSSSTQKRERTIASRIPPKVTENIISKRDSTLDVRGLDKLMKNEFVEVVVANHNNRSASISVHPKLIELYELEDEMFYQDNQPLLFVDIIIVKGEMEKQINDVRMEVRKGSFNKEDIIDISPIIKKDGIKHRIDVGSILKIRIKKGKG</sequence>
<name>A0A9Y1FPF5_9ARCH</name>
<evidence type="ECO:0000313" key="2">
    <source>
        <dbReference type="EMBL" id="UJG44440.1"/>
    </source>
</evidence>
<dbReference type="Gene3D" id="3.40.50.300">
    <property type="entry name" value="P-loop containing nucleotide triphosphate hydrolases"/>
    <property type="match status" value="2"/>
</dbReference>
<dbReference type="SMART" id="SM00382">
    <property type="entry name" value="AAA"/>
    <property type="match status" value="2"/>
</dbReference>
<dbReference type="Proteomes" id="UP001200513">
    <property type="component" value="Chromosome"/>
</dbReference>
<accession>A0A9Y1FPF5</accession>
<evidence type="ECO:0000259" key="1">
    <source>
        <dbReference type="SMART" id="SM00382"/>
    </source>
</evidence>
<feature type="domain" description="AAA+ ATPase" evidence="1">
    <location>
        <begin position="326"/>
        <end position="473"/>
    </location>
</feature>
<organism evidence="2">
    <name type="scientific">Candidatus Heimdallarchaeum endolithica</name>
    <dbReference type="NCBI Taxonomy" id="2876572"/>
    <lineage>
        <taxon>Archaea</taxon>
        <taxon>Promethearchaeati</taxon>
        <taxon>Candidatus Heimdallarchaeota</taxon>
        <taxon>Candidatus Heimdallarchaeia (ex Rinke et al. 2021) (nom. nud.)</taxon>
        <taxon>Candidatus Heimdallarchaeales</taxon>
        <taxon>Candidatus Heimdallarchaeaceae</taxon>
        <taxon>Candidatus Heimdallarchaeum</taxon>
    </lineage>
</organism>
<feature type="domain" description="AAA+ ATPase" evidence="1">
    <location>
        <begin position="670"/>
        <end position="799"/>
    </location>
</feature>
<dbReference type="GO" id="GO:0016887">
    <property type="term" value="F:ATP hydrolysis activity"/>
    <property type="evidence" value="ECO:0007669"/>
    <property type="project" value="InterPro"/>
</dbReference>
<dbReference type="InterPro" id="IPR027417">
    <property type="entry name" value="P-loop_NTPase"/>
</dbReference>
<keyword evidence="2" id="KW-0547">Nucleotide-binding</keyword>
<dbReference type="InterPro" id="IPR003959">
    <property type="entry name" value="ATPase_AAA_core"/>
</dbReference>
<dbReference type="SUPFAM" id="SSF52540">
    <property type="entry name" value="P-loop containing nucleoside triphosphate hydrolases"/>
    <property type="match status" value="2"/>
</dbReference>
<dbReference type="Pfam" id="PF00004">
    <property type="entry name" value="AAA"/>
    <property type="match status" value="2"/>
</dbReference>
<dbReference type="CDD" id="cd00009">
    <property type="entry name" value="AAA"/>
    <property type="match status" value="1"/>
</dbReference>
<dbReference type="EMBL" id="CP084167">
    <property type="protein sequence ID" value="UJG44440.1"/>
    <property type="molecule type" value="Genomic_DNA"/>
</dbReference>
<gene>
    <name evidence="2" type="ORF">K9W46_04480</name>
</gene>
<dbReference type="InterPro" id="IPR003593">
    <property type="entry name" value="AAA+_ATPase"/>
</dbReference>
<proteinExistence type="predicted"/>
<keyword evidence="2" id="KW-0067">ATP-binding</keyword>
<dbReference type="GO" id="GO:0005524">
    <property type="term" value="F:ATP binding"/>
    <property type="evidence" value="ECO:0007669"/>
    <property type="project" value="UniProtKB-KW"/>
</dbReference>